<comment type="subcellular location">
    <subcellularLocation>
        <location evidence="1">Cell membrane</location>
        <topology evidence="1">Multi-pass membrane protein</topology>
    </subcellularLocation>
</comment>
<keyword evidence="5 6" id="KW-0472">Membrane</keyword>
<dbReference type="PANTHER" id="PTHR43652:SF6">
    <property type="entry name" value="ARGININE REPRESSOR"/>
    <property type="match status" value="1"/>
</dbReference>
<dbReference type="InterPro" id="IPR051679">
    <property type="entry name" value="DASS-Related_Transporters"/>
</dbReference>
<gene>
    <name evidence="7" type="ORF">GWP43_02535</name>
</gene>
<evidence type="ECO:0000256" key="6">
    <source>
        <dbReference type="SAM" id="Phobius"/>
    </source>
</evidence>
<dbReference type="Proteomes" id="UP000464374">
    <property type="component" value="Chromosome"/>
</dbReference>
<evidence type="ECO:0000313" key="7">
    <source>
        <dbReference type="EMBL" id="QHX42509.1"/>
    </source>
</evidence>
<feature type="transmembrane region" description="Helical" evidence="6">
    <location>
        <begin position="140"/>
        <end position="162"/>
    </location>
</feature>
<feature type="transmembrane region" description="Helical" evidence="6">
    <location>
        <begin position="405"/>
        <end position="427"/>
    </location>
</feature>
<evidence type="ECO:0000256" key="5">
    <source>
        <dbReference type="ARBA" id="ARBA00023136"/>
    </source>
</evidence>
<feature type="transmembrane region" description="Helical" evidence="6">
    <location>
        <begin position="92"/>
        <end position="110"/>
    </location>
</feature>
<dbReference type="AlphaFoldDB" id="A0A6P1XZJ6"/>
<proteinExistence type="predicted"/>
<dbReference type="RefSeq" id="WP_162662451.1">
    <property type="nucleotide sequence ID" value="NZ_CP048020.1"/>
</dbReference>
<keyword evidence="3 6" id="KW-0812">Transmembrane</keyword>
<keyword evidence="4 6" id="KW-1133">Transmembrane helix</keyword>
<evidence type="ECO:0000256" key="3">
    <source>
        <dbReference type="ARBA" id="ARBA00022692"/>
    </source>
</evidence>
<evidence type="ECO:0000313" key="8">
    <source>
        <dbReference type="Proteomes" id="UP000464374"/>
    </source>
</evidence>
<evidence type="ECO:0000256" key="2">
    <source>
        <dbReference type="ARBA" id="ARBA00022475"/>
    </source>
</evidence>
<name>A0A6P1XZJ6_9SPIR</name>
<feature type="transmembrane region" description="Helical" evidence="6">
    <location>
        <begin position="12"/>
        <end position="31"/>
    </location>
</feature>
<keyword evidence="2" id="KW-1003">Cell membrane</keyword>
<dbReference type="PANTHER" id="PTHR43652">
    <property type="entry name" value="BASIC AMINO ACID ANTIPORTER YFCC-RELATED"/>
    <property type="match status" value="1"/>
</dbReference>
<sequence>MGKDKKKRASLSAFSILYIILLVLAVITWIIPDVQNATLGTIVMASYNGFSNALDVCFFVLVLGGFLGIVTKTGALNAGITHLVKKLKGNELILIPILMTLFSIGGTTYGMSEETVAFYGLLAATMVAAGFDSMVGAATVLLGAGVGVLGSTVNPFATGIAIDSVNKSFEELGIQSSVNNGVVIALGIVLWLSSLIIACAFVMSYAKKVKRDKGSTILSLQEQEIMNTEFSKKDTDVEVAYTGKMKFTMGVFAFGFFVMIISVIPWDKFNVTIFQGWSSFLTGAAIGEWWFGELGMWFFIIGLIIAFINRFTENEIVSAFMEGAKDIMGVVLVIAVARGASVLMGETGLDKYVLEHASKALEGLPAFAFAPLSYILYALLSFVIPSTSGLATVSMPIMGPLAQNLGYNPAVMVMIFSAASGILNLFTPTSGVVMGGLASARIEYSTWLKFVGKLLAMLFIVNLVVLTVGMMIL</sequence>
<accession>A0A6P1XZJ6</accession>
<protein>
    <submittedName>
        <fullName evidence="7">YfcC family protein</fullName>
    </submittedName>
</protein>
<feature type="transmembrane region" description="Helical" evidence="6">
    <location>
        <begin position="51"/>
        <end position="71"/>
    </location>
</feature>
<feature type="transmembrane region" description="Helical" evidence="6">
    <location>
        <begin position="182"/>
        <end position="206"/>
    </location>
</feature>
<evidence type="ECO:0000256" key="4">
    <source>
        <dbReference type="ARBA" id="ARBA00022989"/>
    </source>
</evidence>
<dbReference type="EMBL" id="CP048020">
    <property type="protein sequence ID" value="QHX42509.1"/>
    <property type="molecule type" value="Genomic_DNA"/>
</dbReference>
<feature type="transmembrane region" description="Helical" evidence="6">
    <location>
        <begin position="116"/>
        <end position="133"/>
    </location>
</feature>
<reference evidence="7 8" key="1">
    <citation type="submission" date="2020-01" db="EMBL/GenBank/DDBJ databases">
        <title>Complete genome sequence of a human oral phylogroup 1 Treponema sp. strain ATCC 700766, originally isolated from periodontitis dental plaque.</title>
        <authorList>
            <person name="Chan Y."/>
            <person name="Huo Y.-B."/>
            <person name="Yu X.-L."/>
            <person name="Zeng H."/>
            <person name="Leung W.-K."/>
            <person name="Watt R.M."/>
        </authorList>
    </citation>
    <scope>NUCLEOTIDE SEQUENCE [LARGE SCALE GENOMIC DNA]</scope>
    <source>
        <strain evidence="7 8">OMZ 804</strain>
    </source>
</reference>
<feature type="transmembrane region" description="Helical" evidence="6">
    <location>
        <begin position="286"/>
        <end position="307"/>
    </location>
</feature>
<dbReference type="InterPro" id="IPR018385">
    <property type="entry name" value="C4_dicarb_anaerob_car-like"/>
</dbReference>
<organism evidence="7 8">
    <name type="scientific">Treponema vincentii</name>
    <dbReference type="NCBI Taxonomy" id="69710"/>
    <lineage>
        <taxon>Bacteria</taxon>
        <taxon>Pseudomonadati</taxon>
        <taxon>Spirochaetota</taxon>
        <taxon>Spirochaetia</taxon>
        <taxon>Spirochaetales</taxon>
        <taxon>Treponemataceae</taxon>
        <taxon>Treponema</taxon>
    </lineage>
</organism>
<dbReference type="GO" id="GO:0005886">
    <property type="term" value="C:plasma membrane"/>
    <property type="evidence" value="ECO:0007669"/>
    <property type="project" value="UniProtKB-SubCell"/>
</dbReference>
<feature type="transmembrane region" description="Helical" evidence="6">
    <location>
        <begin position="447"/>
        <end position="472"/>
    </location>
</feature>
<evidence type="ECO:0000256" key="1">
    <source>
        <dbReference type="ARBA" id="ARBA00004651"/>
    </source>
</evidence>
<feature type="transmembrane region" description="Helical" evidence="6">
    <location>
        <begin position="247"/>
        <end position="266"/>
    </location>
</feature>
<dbReference type="KEGG" id="trz:GWP43_02535"/>
<dbReference type="Pfam" id="PF03606">
    <property type="entry name" value="DcuC"/>
    <property type="match status" value="1"/>
</dbReference>
<feature type="transmembrane region" description="Helical" evidence="6">
    <location>
        <begin position="364"/>
        <end position="384"/>
    </location>
</feature>